<dbReference type="InterPro" id="IPR018062">
    <property type="entry name" value="HTH_AraC-typ_CS"/>
</dbReference>
<dbReference type="PROSITE" id="PS00041">
    <property type="entry name" value="HTH_ARAC_FAMILY_1"/>
    <property type="match status" value="1"/>
</dbReference>
<dbReference type="EMBL" id="JADQTO010000009">
    <property type="protein sequence ID" value="MBG0563788.1"/>
    <property type="molecule type" value="Genomic_DNA"/>
</dbReference>
<keyword evidence="3" id="KW-0804">Transcription</keyword>
<proteinExistence type="predicted"/>
<sequence>MRWTCQQCRARYAGQPGSGRCLGHLDGMRLFEARCGVDGKRFGRLAYESVHRLVLPRSGAYLLQVNGQEVFVDSGAAILTRPGDELRVAHPLGCGDTFTAIELDPEVSDRWPAPAYSFPLDDATDLHHRVLLATCRQDFDPLAVAERLHAILDRLAPQASGSVPRRPSTAAAHRRLVADAREVLADGRYAYGLTEIAAQVNCSPHHLSRLFRAVTGETLTDYRNRMRIRAVLGELQDGADCLRTLAARYGFADQSHLTRVVRKHLGRPPSTVKRMLG</sequence>
<keyword evidence="6" id="KW-1185">Reference proteome</keyword>
<keyword evidence="1" id="KW-0805">Transcription regulation</keyword>
<dbReference type="InterPro" id="IPR050204">
    <property type="entry name" value="AraC_XylS_family_regulators"/>
</dbReference>
<dbReference type="SUPFAM" id="SSF46689">
    <property type="entry name" value="Homeodomain-like"/>
    <property type="match status" value="2"/>
</dbReference>
<reference evidence="5" key="1">
    <citation type="submission" date="2020-11" db="EMBL/GenBank/DDBJ databases">
        <title>Isolation and identification of active actinomycetes.</title>
        <authorList>
            <person name="Sun X."/>
        </authorList>
    </citation>
    <scope>NUCLEOTIDE SEQUENCE</scope>
    <source>
        <strain evidence="5">NEAU-A11</strain>
    </source>
</reference>
<protein>
    <submittedName>
        <fullName evidence="5">Helix-turn-helix transcriptional regulator</fullName>
    </submittedName>
</protein>
<accession>A0A931FXQ0</accession>
<comment type="caution">
    <text evidence="5">The sequence shown here is derived from an EMBL/GenBank/DDBJ whole genome shotgun (WGS) entry which is preliminary data.</text>
</comment>
<dbReference type="Pfam" id="PF12833">
    <property type="entry name" value="HTH_18"/>
    <property type="match status" value="1"/>
</dbReference>
<keyword evidence="2" id="KW-0238">DNA-binding</keyword>
<evidence type="ECO:0000313" key="5">
    <source>
        <dbReference type="EMBL" id="MBG0563788.1"/>
    </source>
</evidence>
<dbReference type="RefSeq" id="WP_196415577.1">
    <property type="nucleotide sequence ID" value="NZ_JADQTO010000009.1"/>
</dbReference>
<evidence type="ECO:0000256" key="1">
    <source>
        <dbReference type="ARBA" id="ARBA00023015"/>
    </source>
</evidence>
<dbReference type="PROSITE" id="PS01124">
    <property type="entry name" value="HTH_ARAC_FAMILY_2"/>
    <property type="match status" value="1"/>
</dbReference>
<evidence type="ECO:0000313" key="6">
    <source>
        <dbReference type="Proteomes" id="UP000598146"/>
    </source>
</evidence>
<evidence type="ECO:0000259" key="4">
    <source>
        <dbReference type="PROSITE" id="PS01124"/>
    </source>
</evidence>
<name>A0A931FXQ0_9ACTN</name>
<dbReference type="PANTHER" id="PTHR46796">
    <property type="entry name" value="HTH-TYPE TRANSCRIPTIONAL ACTIVATOR RHAS-RELATED"/>
    <property type="match status" value="1"/>
</dbReference>
<dbReference type="PANTHER" id="PTHR46796:SF12">
    <property type="entry name" value="HTH-TYPE DNA-BINDING TRANSCRIPTIONAL ACTIVATOR EUTR"/>
    <property type="match status" value="1"/>
</dbReference>
<dbReference type="Gene3D" id="1.10.10.60">
    <property type="entry name" value="Homeodomain-like"/>
    <property type="match status" value="2"/>
</dbReference>
<organism evidence="5 6">
    <name type="scientific">Actinoplanes aureus</name>
    <dbReference type="NCBI Taxonomy" id="2792083"/>
    <lineage>
        <taxon>Bacteria</taxon>
        <taxon>Bacillati</taxon>
        <taxon>Actinomycetota</taxon>
        <taxon>Actinomycetes</taxon>
        <taxon>Micromonosporales</taxon>
        <taxon>Micromonosporaceae</taxon>
        <taxon>Actinoplanes</taxon>
    </lineage>
</organism>
<dbReference type="InterPro" id="IPR018060">
    <property type="entry name" value="HTH_AraC"/>
</dbReference>
<dbReference type="AlphaFoldDB" id="A0A931FXQ0"/>
<evidence type="ECO:0000256" key="3">
    <source>
        <dbReference type="ARBA" id="ARBA00023163"/>
    </source>
</evidence>
<dbReference type="GO" id="GO:0003700">
    <property type="term" value="F:DNA-binding transcription factor activity"/>
    <property type="evidence" value="ECO:0007669"/>
    <property type="project" value="InterPro"/>
</dbReference>
<evidence type="ECO:0000256" key="2">
    <source>
        <dbReference type="ARBA" id="ARBA00023125"/>
    </source>
</evidence>
<dbReference type="Proteomes" id="UP000598146">
    <property type="component" value="Unassembled WGS sequence"/>
</dbReference>
<dbReference type="SMART" id="SM00342">
    <property type="entry name" value="HTH_ARAC"/>
    <property type="match status" value="1"/>
</dbReference>
<dbReference type="GO" id="GO:0043565">
    <property type="term" value="F:sequence-specific DNA binding"/>
    <property type="evidence" value="ECO:0007669"/>
    <property type="project" value="InterPro"/>
</dbReference>
<dbReference type="InterPro" id="IPR009057">
    <property type="entry name" value="Homeodomain-like_sf"/>
</dbReference>
<feature type="domain" description="HTH araC/xylS-type" evidence="4">
    <location>
        <begin position="174"/>
        <end position="275"/>
    </location>
</feature>
<gene>
    <name evidence="5" type="ORF">I4J89_20295</name>
</gene>